<evidence type="ECO:0000259" key="1">
    <source>
        <dbReference type="Pfam" id="PF13963"/>
    </source>
</evidence>
<evidence type="ECO:0000313" key="3">
    <source>
        <dbReference type="Proteomes" id="UP001634393"/>
    </source>
</evidence>
<keyword evidence="3" id="KW-1185">Reference proteome</keyword>
<dbReference type="Proteomes" id="UP001634393">
    <property type="component" value="Unassembled WGS sequence"/>
</dbReference>
<dbReference type="AlphaFoldDB" id="A0ABD3UBH9"/>
<dbReference type="InterPro" id="IPR029480">
    <property type="entry name" value="Transpos_assoc"/>
</dbReference>
<reference evidence="2 3" key="1">
    <citation type="submission" date="2024-12" db="EMBL/GenBank/DDBJ databases">
        <title>The unique morphological basis and parallel evolutionary history of personate flowers in Penstemon.</title>
        <authorList>
            <person name="Depatie T.H."/>
            <person name="Wessinger C.A."/>
        </authorList>
    </citation>
    <scope>NUCLEOTIDE SEQUENCE [LARGE SCALE GENOMIC DNA]</scope>
    <source>
        <strain evidence="2">WTNN_2</strain>
        <tissue evidence="2">Leaf</tissue>
    </source>
</reference>
<protein>
    <recommendedName>
        <fullName evidence="1">Transposase-associated domain-containing protein</fullName>
    </recommendedName>
</protein>
<dbReference type="EMBL" id="JBJXBP010000002">
    <property type="protein sequence ID" value="KAL3845803.1"/>
    <property type="molecule type" value="Genomic_DNA"/>
</dbReference>
<evidence type="ECO:0000313" key="2">
    <source>
        <dbReference type="EMBL" id="KAL3845803.1"/>
    </source>
</evidence>
<comment type="caution">
    <text evidence="2">The sequence shown here is derived from an EMBL/GenBank/DDBJ whole genome shotgun (WGS) entry which is preliminary data.</text>
</comment>
<name>A0ABD3UBH9_9LAMI</name>
<gene>
    <name evidence="2" type="ORF">ACJIZ3_003206</name>
</gene>
<proteinExistence type="predicted"/>
<sequence>MNIQIQCSWMYNRKVGNDFNPEWLYGVNQFLDYARSQPEYIGNGVLRCPCRKCENMQYASSAQVQVHLFKYGFVADYWYWVSHGEVEPTTQPNINVGPSGSDQYIHDEEDNRYEDIVYDAMRGGAFNCNIGDIVYANSPPNEEAQEFYKVLDSAQRPVFEGCNNQSELSLALQLMSLKSDYNMAQSAFDRNCSIIKSLLPQENLVPNNLY</sequence>
<dbReference type="Pfam" id="PF13963">
    <property type="entry name" value="Transpos_assoc"/>
    <property type="match status" value="1"/>
</dbReference>
<accession>A0ABD3UBH9</accession>
<organism evidence="2 3">
    <name type="scientific">Penstemon smallii</name>
    <dbReference type="NCBI Taxonomy" id="265156"/>
    <lineage>
        <taxon>Eukaryota</taxon>
        <taxon>Viridiplantae</taxon>
        <taxon>Streptophyta</taxon>
        <taxon>Embryophyta</taxon>
        <taxon>Tracheophyta</taxon>
        <taxon>Spermatophyta</taxon>
        <taxon>Magnoliopsida</taxon>
        <taxon>eudicotyledons</taxon>
        <taxon>Gunneridae</taxon>
        <taxon>Pentapetalae</taxon>
        <taxon>asterids</taxon>
        <taxon>lamiids</taxon>
        <taxon>Lamiales</taxon>
        <taxon>Plantaginaceae</taxon>
        <taxon>Cheloneae</taxon>
        <taxon>Penstemon</taxon>
    </lineage>
</organism>
<feature type="domain" description="Transposase-associated" evidence="1">
    <location>
        <begin position="8"/>
        <end position="85"/>
    </location>
</feature>